<dbReference type="FunFam" id="3.30.160.60:FF:000019">
    <property type="entry name" value="GLI family zinc finger 3"/>
    <property type="match status" value="1"/>
</dbReference>
<evidence type="ECO:0000256" key="11">
    <source>
        <dbReference type="PROSITE-ProRule" id="PRU00042"/>
    </source>
</evidence>
<dbReference type="FunFam" id="3.30.160.60:FF:000048">
    <property type="entry name" value="GLI family zinc finger 3"/>
    <property type="match status" value="1"/>
</dbReference>
<accession>A0ABD3TIF9</accession>
<dbReference type="InterPro" id="IPR043359">
    <property type="entry name" value="GLI-like"/>
</dbReference>
<name>A0ABD3TIF9_SINWO</name>
<feature type="compositionally biased region" description="Pro residues" evidence="12">
    <location>
        <begin position="1429"/>
        <end position="1438"/>
    </location>
</feature>
<feature type="compositionally biased region" description="Polar residues" evidence="12">
    <location>
        <begin position="1604"/>
        <end position="1621"/>
    </location>
</feature>
<dbReference type="PROSITE" id="PS50157">
    <property type="entry name" value="ZINC_FINGER_C2H2_2"/>
    <property type="match status" value="5"/>
</dbReference>
<dbReference type="GO" id="GO:0008270">
    <property type="term" value="F:zinc ion binding"/>
    <property type="evidence" value="ECO:0007669"/>
    <property type="project" value="UniProtKB-KW"/>
</dbReference>
<evidence type="ECO:0000256" key="4">
    <source>
        <dbReference type="ARBA" id="ARBA00022737"/>
    </source>
</evidence>
<evidence type="ECO:0000256" key="6">
    <source>
        <dbReference type="ARBA" id="ARBA00022833"/>
    </source>
</evidence>
<proteinExistence type="inferred from homology"/>
<feature type="compositionally biased region" description="Basic and acidic residues" evidence="12">
    <location>
        <begin position="686"/>
        <end position="715"/>
    </location>
</feature>
<feature type="domain" description="C2H2-type" evidence="13">
    <location>
        <begin position="617"/>
        <end position="647"/>
    </location>
</feature>
<evidence type="ECO:0000256" key="9">
    <source>
        <dbReference type="ARBA" id="ARBA00023163"/>
    </source>
</evidence>
<evidence type="ECO:0000256" key="7">
    <source>
        <dbReference type="ARBA" id="ARBA00023015"/>
    </source>
</evidence>
<dbReference type="EMBL" id="JBJQND010000018">
    <property type="protein sequence ID" value="KAL3836824.1"/>
    <property type="molecule type" value="Genomic_DNA"/>
</dbReference>
<dbReference type="PANTHER" id="PTHR45718">
    <property type="entry name" value="TRANSCRIPTIONAL ACTIVATOR CUBITUS INTERRUPTUS"/>
    <property type="match status" value="1"/>
</dbReference>
<dbReference type="GO" id="GO:0005634">
    <property type="term" value="C:nucleus"/>
    <property type="evidence" value="ECO:0007669"/>
    <property type="project" value="UniProtKB-SubCell"/>
</dbReference>
<dbReference type="SMART" id="SM00355">
    <property type="entry name" value="ZnF_C2H2"/>
    <property type="match status" value="5"/>
</dbReference>
<evidence type="ECO:0000256" key="12">
    <source>
        <dbReference type="SAM" id="MobiDB-lite"/>
    </source>
</evidence>
<evidence type="ECO:0000256" key="5">
    <source>
        <dbReference type="ARBA" id="ARBA00022771"/>
    </source>
</evidence>
<dbReference type="PROSITE" id="PS00028">
    <property type="entry name" value="ZINC_FINGER_C2H2_1"/>
    <property type="match status" value="4"/>
</dbReference>
<dbReference type="SUPFAM" id="SSF57667">
    <property type="entry name" value="beta-beta-alpha zinc fingers"/>
    <property type="match status" value="4"/>
</dbReference>
<feature type="region of interest" description="Disordered" evidence="12">
    <location>
        <begin position="1"/>
        <end position="99"/>
    </location>
</feature>
<evidence type="ECO:0000256" key="10">
    <source>
        <dbReference type="ARBA" id="ARBA00023242"/>
    </source>
</evidence>
<protein>
    <recommendedName>
        <fullName evidence="13">C2H2-type domain-containing protein</fullName>
    </recommendedName>
</protein>
<feature type="compositionally biased region" description="Polar residues" evidence="12">
    <location>
        <begin position="1398"/>
        <end position="1411"/>
    </location>
</feature>
<feature type="domain" description="C2H2-type" evidence="13">
    <location>
        <begin position="521"/>
        <end position="551"/>
    </location>
</feature>
<keyword evidence="3" id="KW-0479">Metal-binding</keyword>
<keyword evidence="8" id="KW-0238">DNA-binding</keyword>
<feature type="domain" description="C2H2-type" evidence="13">
    <location>
        <begin position="559"/>
        <end position="586"/>
    </location>
</feature>
<feature type="compositionally biased region" description="Polar residues" evidence="12">
    <location>
        <begin position="734"/>
        <end position="750"/>
    </location>
</feature>
<feature type="compositionally biased region" description="Polar residues" evidence="12">
    <location>
        <begin position="1372"/>
        <end position="1381"/>
    </location>
</feature>
<dbReference type="InterPro" id="IPR036236">
    <property type="entry name" value="Znf_C2H2_sf"/>
</dbReference>
<keyword evidence="9" id="KW-0804">Transcription</keyword>
<dbReference type="Pfam" id="PF00096">
    <property type="entry name" value="zf-C2H2"/>
    <property type="match status" value="2"/>
</dbReference>
<feature type="domain" description="C2H2-type" evidence="13">
    <location>
        <begin position="587"/>
        <end position="616"/>
    </location>
</feature>
<reference evidence="14 15" key="1">
    <citation type="submission" date="2024-11" db="EMBL/GenBank/DDBJ databases">
        <title>Chromosome-level genome assembly of the freshwater bivalve Anodonta woodiana.</title>
        <authorList>
            <person name="Chen X."/>
        </authorList>
    </citation>
    <scope>NUCLEOTIDE SEQUENCE [LARGE SCALE GENOMIC DNA]</scope>
    <source>
        <strain evidence="14">MN2024</strain>
        <tissue evidence="14">Gills</tissue>
    </source>
</reference>
<keyword evidence="4" id="KW-0677">Repeat</keyword>
<evidence type="ECO:0000256" key="1">
    <source>
        <dbReference type="ARBA" id="ARBA00004123"/>
    </source>
</evidence>
<keyword evidence="10" id="KW-0539">Nucleus</keyword>
<keyword evidence="5 11" id="KW-0863">Zinc-finger</keyword>
<evidence type="ECO:0000313" key="14">
    <source>
        <dbReference type="EMBL" id="KAL3836824.1"/>
    </source>
</evidence>
<feature type="compositionally biased region" description="Pro residues" evidence="12">
    <location>
        <begin position="1385"/>
        <end position="1396"/>
    </location>
</feature>
<feature type="compositionally biased region" description="Polar residues" evidence="12">
    <location>
        <begin position="1482"/>
        <end position="1493"/>
    </location>
</feature>
<dbReference type="FunFam" id="3.30.160.60:FF:000068">
    <property type="entry name" value="GLI family zinc finger 3"/>
    <property type="match status" value="1"/>
</dbReference>
<feature type="region of interest" description="Disordered" evidence="12">
    <location>
        <begin position="289"/>
        <end position="322"/>
    </location>
</feature>
<feature type="region of interest" description="Disordered" evidence="12">
    <location>
        <begin position="1348"/>
        <end position="1411"/>
    </location>
</feature>
<keyword evidence="6" id="KW-0862">Zinc</keyword>
<organism evidence="14 15">
    <name type="scientific">Sinanodonta woodiana</name>
    <name type="common">Chinese pond mussel</name>
    <name type="synonym">Anodonta woodiana</name>
    <dbReference type="NCBI Taxonomy" id="1069815"/>
    <lineage>
        <taxon>Eukaryota</taxon>
        <taxon>Metazoa</taxon>
        <taxon>Spiralia</taxon>
        <taxon>Lophotrochozoa</taxon>
        <taxon>Mollusca</taxon>
        <taxon>Bivalvia</taxon>
        <taxon>Autobranchia</taxon>
        <taxon>Heteroconchia</taxon>
        <taxon>Palaeoheterodonta</taxon>
        <taxon>Unionida</taxon>
        <taxon>Unionoidea</taxon>
        <taxon>Unionidae</taxon>
        <taxon>Unioninae</taxon>
        <taxon>Sinanodonta</taxon>
    </lineage>
</organism>
<feature type="compositionally biased region" description="Polar residues" evidence="12">
    <location>
        <begin position="1442"/>
        <end position="1455"/>
    </location>
</feature>
<dbReference type="FunFam" id="3.30.160.60:FF:000036">
    <property type="entry name" value="GLI family zinc finger 3"/>
    <property type="match status" value="1"/>
</dbReference>
<dbReference type="PANTHER" id="PTHR45718:SF4">
    <property type="entry name" value="TRANSCRIPTIONAL ACTIVATOR CUBITUS INTERRUPTUS"/>
    <property type="match status" value="1"/>
</dbReference>
<feature type="region of interest" description="Disordered" evidence="12">
    <location>
        <begin position="671"/>
        <end position="750"/>
    </location>
</feature>
<comment type="similarity">
    <text evidence="2">Belongs to the GLI C2H2-type zinc-finger protein family.</text>
</comment>
<sequence length="1707" mass="190186">MSDDREKSSHSVKAKVAHGTVSAKDADEEYEDFKPAPFSCESEEGQQKSRHRSSSSRNRPSGNQARRIEEEPTTTSTKTRETQVETVDRGVGPTPLPPPHVDRGFPSYFGIPPPIFDPRNGLVETPYGLNVPYYHVPYPINPPLPLDTRTLEGRYNWPPPIHQFHQPMPGKGLLNTHTLEGYYNWPSTLPQFHQHMSGLAASPSHSDVSSLYSLRSPMAPGEPVTHLASRIHWEQLRQNYYSPISGRRLSPGSLPGMPYQGLPLGTPPHFFTDYPSYVHSGRSIFSDIPPTPGSGSITLPGSLESSRLTSPRPSIIGKSRKRALSHSPISDYLDIQSLTRSSEGSLQLTPFLHTNSRSSSTASGSYGHLSAASLGTASPAHQQLPQNPYLRPTTNVGSLPSSPFFHPIMPPMMGRMPTVGQMMPSTSHIMQPQLPPMSKIDTQSQITTSTKEAAGSSVVSSTVDPIAEQEIKRSKVKSERESISQGGQYLDEEDGDEEKHGGDGLRSCHAPQEGEPDFIETNCHWDECTREFETQEELVKHINQDHIAANKKSFVCRWKECSREEKPFKAQYMLVVHMRRHTGEKPHKCTFEGCNKAYSRLENLKTHLRSHTGEKPYMCEFPGCTKAFSNASDRAKHQNRTHSNAKPYVCKAPGCTKRYTDPSSLRKHVKTVHGPDFYANKKHKGDNHTCKQEKHDDQDEDKDKMDDGANMKLEECPTGTPLQANSGERRRSQDNVGSVIQHPSPQSSPEVNVMCIQQPDLVEEHLMTGSQIVTPISQNVLEEEVDIPEPDEAEIPGPDDGVVTCQNRSTLNRTRLKGRIKGDTDPLSILPPIQPNNNKKAGGLTTLTELNNKVNSIKPPVPHHKRYSDIGRDSQGMLFPGSRRDSTTSTLSSYLSSMRSENSPYLFGSASSRRSSEASQMSNRFSITNSPYEYDIMGNRPNMLHTRQSSESSTNMSNIADQLQKAHLGSQTNLDVQSQNMPLRSPSSKYQNERIARFLAARQELDGARTCTPCRTPLPHEIPNREVRRASDPIRTLDPNFSALRRLQRFHSLNMMKVLPVPSNMKSLLNKAGSNNTFNSSRSSIATDYSLAEDQEYGSPGGVNESLTMDTDNEAALDEKMLEDNEDMIIPDDMRRFLNEQYGNPIYISGAEMGDGESINASHGMNPNFVENHSGNGNQYSNQQNCLPPNVNIQNMQMQSGFYGNQSVNSDSMYMENGQTFGQDQMNSGTPSHNNQDLQGMQSQGRQNIQMWGQGSNTNSFPQPQNLPPGVNGPNMMSLTHAVNNMAPQMGNHMDPSIGQWQMMQNYQQNCVMPANMHQNVDGKNSNRYNNMHVPQPPMVQKTVQNNMPHPPTSMTHPHPPTSMQHPPTGMSHPTTTVSHLPTSMPHPPTGMPHPPNSMAQSPNSLPHQNSMQHMTHPTYVIPHPPNLPHPPNMPRPPDISKMNSRNSRPVTLTPTDEKCTSPAMLNPMPPPQAPPRKRESPQVQVPHISQSEIPPGAKAANRNQAIMQRQQQMMDGQAAMHGMQMPANVQGNLSYAQKMHRYNQAYMMQHQQMYQQQLMTMQQQMMSDRSPNSNGNNNLAPYPPCQMSEQRSPYSRYPDRSPGCNQVSSSTDCNETNETQAPPIEDFMDNLNSISTENFMDNITSISQENLNPAVYSPTAASQRSGSQVSSRYNTALMSTNNMVINDMSSVLTQLAEENRYLQMKR</sequence>
<feature type="region of interest" description="Disordered" evidence="12">
    <location>
        <begin position="1429"/>
        <end position="1498"/>
    </location>
</feature>
<evidence type="ECO:0000259" key="13">
    <source>
        <dbReference type="PROSITE" id="PS50157"/>
    </source>
</evidence>
<feature type="compositionally biased region" description="Basic and acidic residues" evidence="12">
    <location>
        <begin position="470"/>
        <end position="482"/>
    </location>
</feature>
<comment type="subcellular location">
    <subcellularLocation>
        <location evidence="1">Nucleus</location>
    </subcellularLocation>
</comment>
<evidence type="ECO:0000256" key="2">
    <source>
        <dbReference type="ARBA" id="ARBA00010831"/>
    </source>
</evidence>
<feature type="region of interest" description="Disordered" evidence="12">
    <location>
        <begin position="854"/>
        <end position="887"/>
    </location>
</feature>
<dbReference type="GO" id="GO:0003677">
    <property type="term" value="F:DNA binding"/>
    <property type="evidence" value="ECO:0007669"/>
    <property type="project" value="UniProtKB-KW"/>
</dbReference>
<dbReference type="Proteomes" id="UP001634394">
    <property type="component" value="Unassembled WGS sequence"/>
</dbReference>
<dbReference type="InterPro" id="IPR056436">
    <property type="entry name" value="Znf-C2H2_ZIC1-5/GLI1-3-like"/>
</dbReference>
<feature type="domain" description="C2H2-type" evidence="13">
    <location>
        <begin position="648"/>
        <end position="673"/>
    </location>
</feature>
<dbReference type="GO" id="GO:0010468">
    <property type="term" value="P:regulation of gene expression"/>
    <property type="evidence" value="ECO:0007669"/>
    <property type="project" value="UniProtKB-ARBA"/>
</dbReference>
<dbReference type="InterPro" id="IPR013087">
    <property type="entry name" value="Znf_C2H2_type"/>
</dbReference>
<dbReference type="Pfam" id="PF23561">
    <property type="entry name" value="zf-C2H2_15"/>
    <property type="match status" value="1"/>
</dbReference>
<comment type="caution">
    <text evidence="14">The sequence shown here is derived from an EMBL/GenBank/DDBJ whole genome shotgun (WGS) entry which is preliminary data.</text>
</comment>
<feature type="region of interest" description="Disordered" evidence="12">
    <location>
        <begin position="1587"/>
        <end position="1623"/>
    </location>
</feature>
<feature type="region of interest" description="Disordered" evidence="12">
    <location>
        <begin position="470"/>
        <end position="513"/>
    </location>
</feature>
<feature type="compositionally biased region" description="Basic and acidic residues" evidence="12">
    <location>
        <begin position="78"/>
        <end position="88"/>
    </location>
</feature>
<gene>
    <name evidence="14" type="ORF">ACJMK2_022237</name>
</gene>
<evidence type="ECO:0000256" key="3">
    <source>
        <dbReference type="ARBA" id="ARBA00022723"/>
    </source>
</evidence>
<evidence type="ECO:0000256" key="8">
    <source>
        <dbReference type="ARBA" id="ARBA00023125"/>
    </source>
</evidence>
<dbReference type="FunFam" id="3.30.160.60:FF:000031">
    <property type="entry name" value="GLI family zinc finger 3"/>
    <property type="match status" value="1"/>
</dbReference>
<feature type="compositionally biased region" description="Polar residues" evidence="12">
    <location>
        <begin position="293"/>
        <end position="312"/>
    </location>
</feature>
<keyword evidence="15" id="KW-1185">Reference proteome</keyword>
<dbReference type="Gene3D" id="3.30.160.60">
    <property type="entry name" value="Classic Zinc Finger"/>
    <property type="match status" value="5"/>
</dbReference>
<evidence type="ECO:0000313" key="15">
    <source>
        <dbReference type="Proteomes" id="UP001634394"/>
    </source>
</evidence>
<keyword evidence="7" id="KW-0805">Transcription regulation</keyword>